<organism evidence="4 5">
    <name type="scientific">Parasponia andersonii</name>
    <name type="common">Sponia andersonii</name>
    <dbReference type="NCBI Taxonomy" id="3476"/>
    <lineage>
        <taxon>Eukaryota</taxon>
        <taxon>Viridiplantae</taxon>
        <taxon>Streptophyta</taxon>
        <taxon>Embryophyta</taxon>
        <taxon>Tracheophyta</taxon>
        <taxon>Spermatophyta</taxon>
        <taxon>Magnoliopsida</taxon>
        <taxon>eudicotyledons</taxon>
        <taxon>Gunneridae</taxon>
        <taxon>Pentapetalae</taxon>
        <taxon>rosids</taxon>
        <taxon>fabids</taxon>
        <taxon>Rosales</taxon>
        <taxon>Cannabaceae</taxon>
        <taxon>Parasponia</taxon>
    </lineage>
</organism>
<evidence type="ECO:0000313" key="5">
    <source>
        <dbReference type="Proteomes" id="UP000237105"/>
    </source>
</evidence>
<dbReference type="InterPro" id="IPR039739">
    <property type="entry name" value="MAG2/RNF10"/>
</dbReference>
<dbReference type="AlphaFoldDB" id="A0A2P5A3R7"/>
<dbReference type="OrthoDB" id="1209328at2759"/>
<feature type="compositionally biased region" description="Polar residues" evidence="3">
    <location>
        <begin position="94"/>
        <end position="104"/>
    </location>
</feature>
<feature type="compositionally biased region" description="Polar residues" evidence="3">
    <location>
        <begin position="70"/>
        <end position="85"/>
    </location>
</feature>
<dbReference type="EMBL" id="JXTB01001376">
    <property type="protein sequence ID" value="PON31181.1"/>
    <property type="molecule type" value="Genomic_DNA"/>
</dbReference>
<evidence type="ECO:0000256" key="2">
    <source>
        <dbReference type="ARBA" id="ARBA00022490"/>
    </source>
</evidence>
<dbReference type="PANTHER" id="PTHR12983">
    <property type="entry name" value="RING FINGER 10 FAMILY MEMBER"/>
    <property type="match status" value="1"/>
</dbReference>
<evidence type="ECO:0000313" key="4">
    <source>
        <dbReference type="EMBL" id="PON31181.1"/>
    </source>
</evidence>
<keyword evidence="2" id="KW-0963">Cytoplasm</keyword>
<dbReference type="PANTHER" id="PTHR12983:SF9">
    <property type="entry name" value="E3 UBIQUITIN-PROTEIN LIGASE RNF10"/>
    <property type="match status" value="1"/>
</dbReference>
<feature type="region of interest" description="Disordered" evidence="3">
    <location>
        <begin position="65"/>
        <end position="133"/>
    </location>
</feature>
<comment type="caution">
    <text evidence="4">The sequence shown here is derived from an EMBL/GenBank/DDBJ whole genome shotgun (WGS) entry which is preliminary data.</text>
</comment>
<dbReference type="GO" id="GO:0005737">
    <property type="term" value="C:cytoplasm"/>
    <property type="evidence" value="ECO:0007669"/>
    <property type="project" value="UniProtKB-SubCell"/>
</dbReference>
<dbReference type="GO" id="GO:0000976">
    <property type="term" value="F:transcription cis-regulatory region binding"/>
    <property type="evidence" value="ECO:0007669"/>
    <property type="project" value="TreeGrafter"/>
</dbReference>
<dbReference type="GO" id="GO:0045944">
    <property type="term" value="P:positive regulation of transcription by RNA polymerase II"/>
    <property type="evidence" value="ECO:0007669"/>
    <property type="project" value="TreeGrafter"/>
</dbReference>
<protein>
    <submittedName>
        <fullName evidence="4">Uncharacterized protein</fullName>
    </submittedName>
</protein>
<sequence>MSIFSSFELSSRNESPIFSMDDFEALVSPTTTSSSPSIAGERKLFSNVTRFGFAAGHDSPALKIEENNSQHDNQVMGESSVTGSRNADVPSFANVISRTKTVEGSQAPKMNDLGKKGKKPNRVLLSTASGRRY</sequence>
<dbReference type="STRING" id="3476.A0A2P5A3R7"/>
<reference evidence="5" key="1">
    <citation type="submission" date="2016-06" db="EMBL/GenBank/DDBJ databases">
        <title>Parallel loss of symbiosis genes in relatives of nitrogen-fixing non-legume Parasponia.</title>
        <authorList>
            <person name="Van Velzen R."/>
            <person name="Holmer R."/>
            <person name="Bu F."/>
            <person name="Rutten L."/>
            <person name="Van Zeijl A."/>
            <person name="Liu W."/>
            <person name="Santuari L."/>
            <person name="Cao Q."/>
            <person name="Sharma T."/>
            <person name="Shen D."/>
            <person name="Roswanjaya Y."/>
            <person name="Wardhani T."/>
            <person name="Kalhor M.S."/>
            <person name="Jansen J."/>
            <person name="Van den Hoogen J."/>
            <person name="Gungor B."/>
            <person name="Hartog M."/>
            <person name="Hontelez J."/>
            <person name="Verver J."/>
            <person name="Yang W.-C."/>
            <person name="Schijlen E."/>
            <person name="Repin R."/>
            <person name="Schilthuizen M."/>
            <person name="Schranz E."/>
            <person name="Heidstra R."/>
            <person name="Miyata K."/>
            <person name="Fedorova E."/>
            <person name="Kohlen W."/>
            <person name="Bisseling T."/>
            <person name="Smit S."/>
            <person name="Geurts R."/>
        </authorList>
    </citation>
    <scope>NUCLEOTIDE SEQUENCE [LARGE SCALE GENOMIC DNA]</scope>
    <source>
        <strain evidence="5">cv. WU1-14</strain>
    </source>
</reference>
<evidence type="ECO:0000256" key="1">
    <source>
        <dbReference type="ARBA" id="ARBA00004496"/>
    </source>
</evidence>
<gene>
    <name evidence="4" type="ORF">PanWU01x14_371860</name>
</gene>
<proteinExistence type="predicted"/>
<keyword evidence="5" id="KW-1185">Reference proteome</keyword>
<name>A0A2P5A3R7_PARAD</name>
<feature type="compositionally biased region" description="Polar residues" evidence="3">
    <location>
        <begin position="124"/>
        <end position="133"/>
    </location>
</feature>
<accession>A0A2P5A3R7</accession>
<dbReference type="Proteomes" id="UP000237105">
    <property type="component" value="Unassembled WGS sequence"/>
</dbReference>
<comment type="subcellular location">
    <subcellularLocation>
        <location evidence="1">Cytoplasm</location>
    </subcellularLocation>
</comment>
<evidence type="ECO:0000256" key="3">
    <source>
        <dbReference type="SAM" id="MobiDB-lite"/>
    </source>
</evidence>